<evidence type="ECO:0000313" key="2">
    <source>
        <dbReference type="EMBL" id="KAG1802816.1"/>
    </source>
</evidence>
<dbReference type="AlphaFoldDB" id="A0A9P7DTU7"/>
<feature type="region of interest" description="Disordered" evidence="1">
    <location>
        <begin position="85"/>
        <end position="116"/>
    </location>
</feature>
<accession>A0A9P7DTU7</accession>
<dbReference type="EMBL" id="JABBWE010000005">
    <property type="protein sequence ID" value="KAG1802816.1"/>
    <property type="molecule type" value="Genomic_DNA"/>
</dbReference>
<feature type="compositionally biased region" description="Low complexity" evidence="1">
    <location>
        <begin position="97"/>
        <end position="116"/>
    </location>
</feature>
<dbReference type="RefSeq" id="XP_041165713.1">
    <property type="nucleotide sequence ID" value="XM_041305763.1"/>
</dbReference>
<proteinExistence type="predicted"/>
<comment type="caution">
    <text evidence="2">The sequence shown here is derived from an EMBL/GenBank/DDBJ whole genome shotgun (WGS) entry which is preliminary data.</text>
</comment>
<sequence length="268" mass="29042">MVSQSISSHEGHIVLDVILQLLSSLTLSTNDAHNLIQVIVDSTDLGKSDLSMSSATAFPTTQTQLSSSSPSLAITSRTMQALLPIPSATPTPPSAPPAVKTLPSATPALLPTPSTTPTLPYATPAMKLLPTPPPQITQWLPDLPMTCITVNGEERFQHHYEGFSFDVPHKEAGGPFYLVTRGRRVGVFSTWTCTSPHVLGGVHCTNLQHHSVCYLQLSLYEAQLSRTMRTMRAPFPRFAMYICVCVPALDRPIAPAFQKHPSTVHQAL</sequence>
<reference evidence="2" key="1">
    <citation type="journal article" date="2020" name="New Phytol.">
        <title>Comparative genomics reveals dynamic genome evolution in host specialist ectomycorrhizal fungi.</title>
        <authorList>
            <person name="Lofgren L.A."/>
            <person name="Nguyen N.H."/>
            <person name="Vilgalys R."/>
            <person name="Ruytinx J."/>
            <person name="Liao H.L."/>
            <person name="Branco S."/>
            <person name="Kuo A."/>
            <person name="LaButti K."/>
            <person name="Lipzen A."/>
            <person name="Andreopoulos W."/>
            <person name="Pangilinan J."/>
            <person name="Riley R."/>
            <person name="Hundley H."/>
            <person name="Na H."/>
            <person name="Barry K."/>
            <person name="Grigoriev I.V."/>
            <person name="Stajich J.E."/>
            <person name="Kennedy P.G."/>
        </authorList>
    </citation>
    <scope>NUCLEOTIDE SEQUENCE</scope>
    <source>
        <strain evidence="2">S12</strain>
    </source>
</reference>
<organism evidence="2 3">
    <name type="scientific">Suillus plorans</name>
    <dbReference type="NCBI Taxonomy" id="116603"/>
    <lineage>
        <taxon>Eukaryota</taxon>
        <taxon>Fungi</taxon>
        <taxon>Dikarya</taxon>
        <taxon>Basidiomycota</taxon>
        <taxon>Agaricomycotina</taxon>
        <taxon>Agaricomycetes</taxon>
        <taxon>Agaricomycetidae</taxon>
        <taxon>Boletales</taxon>
        <taxon>Suillineae</taxon>
        <taxon>Suillaceae</taxon>
        <taxon>Suillus</taxon>
    </lineage>
</organism>
<keyword evidence="3" id="KW-1185">Reference proteome</keyword>
<dbReference type="GeneID" id="64599527"/>
<evidence type="ECO:0000313" key="3">
    <source>
        <dbReference type="Proteomes" id="UP000719766"/>
    </source>
</evidence>
<dbReference type="OrthoDB" id="3270804at2759"/>
<feature type="compositionally biased region" description="Pro residues" evidence="1">
    <location>
        <begin position="87"/>
        <end position="96"/>
    </location>
</feature>
<evidence type="ECO:0000256" key="1">
    <source>
        <dbReference type="SAM" id="MobiDB-lite"/>
    </source>
</evidence>
<gene>
    <name evidence="2" type="ORF">HD556DRAFT_1437881</name>
</gene>
<protein>
    <submittedName>
        <fullName evidence="2">Uncharacterized protein</fullName>
    </submittedName>
</protein>
<dbReference type="Proteomes" id="UP000719766">
    <property type="component" value="Unassembled WGS sequence"/>
</dbReference>
<name>A0A9P7DTU7_9AGAM</name>